<dbReference type="AlphaFoldDB" id="A0ABD4T1E3"/>
<organism evidence="2 3">
    <name type="scientific">Lyngbya confervoides BDU141951</name>
    <dbReference type="NCBI Taxonomy" id="1574623"/>
    <lineage>
        <taxon>Bacteria</taxon>
        <taxon>Bacillati</taxon>
        <taxon>Cyanobacteriota</taxon>
        <taxon>Cyanophyceae</taxon>
        <taxon>Oscillatoriophycideae</taxon>
        <taxon>Oscillatoriales</taxon>
        <taxon>Microcoleaceae</taxon>
        <taxon>Lyngbya</taxon>
    </lineage>
</organism>
<keyword evidence="2" id="KW-0436">Ligase</keyword>
<sequence>MAIDHWLLDRCNQGVHPPTLRFYTWPPATVSLGYFQKQWPQAWRDIRWRNQPLTLVRRPTGGRAVLHHRDLTYAVVTHPESRRRRQVYETICEFLVLGWKRLGLEIHYGQARRGYHHQTNCFAMATGADLVVRDGTKFIGSAQAWRQATVLQHGSMALHLDPHLTRQVFPSTAPLHVPWLRTAMGDPLPSIEEIVPSLQQAAAECFAAQFEILPLQPPEWSSLKPYIQQAIPTNCFVS</sequence>
<feature type="domain" description="BPL/LPL catalytic" evidence="1">
    <location>
        <begin position="14"/>
        <end position="210"/>
    </location>
</feature>
<dbReference type="InterPro" id="IPR004143">
    <property type="entry name" value="BPL_LPL_catalytic"/>
</dbReference>
<name>A0ABD4T1E3_9CYAN</name>
<evidence type="ECO:0000313" key="2">
    <source>
        <dbReference type="EMBL" id="MCM1982464.1"/>
    </source>
</evidence>
<evidence type="ECO:0000313" key="3">
    <source>
        <dbReference type="Proteomes" id="UP000031561"/>
    </source>
</evidence>
<protein>
    <submittedName>
        <fullName evidence="2">Lipoate--protein ligase family protein</fullName>
    </submittedName>
</protein>
<dbReference type="SUPFAM" id="SSF55681">
    <property type="entry name" value="Class II aaRS and biotin synthetases"/>
    <property type="match status" value="1"/>
</dbReference>
<accession>A0ABD4T1E3</accession>
<dbReference type="Proteomes" id="UP000031561">
    <property type="component" value="Unassembled WGS sequence"/>
</dbReference>
<dbReference type="EMBL" id="JTHE03000041">
    <property type="protein sequence ID" value="MCM1982464.1"/>
    <property type="molecule type" value="Genomic_DNA"/>
</dbReference>
<proteinExistence type="predicted"/>
<dbReference type="Gene3D" id="3.30.930.10">
    <property type="entry name" value="Bira Bifunctional Protein, Domain 2"/>
    <property type="match status" value="1"/>
</dbReference>
<dbReference type="InterPro" id="IPR050664">
    <property type="entry name" value="Octanoyltrans_LipM/LipL"/>
</dbReference>
<reference evidence="2 3" key="1">
    <citation type="journal article" date="2015" name="Genome Announc.">
        <title>Draft Genome Sequence of Filamentous Marine Cyanobacterium Lyngbya confervoides Strain BDU141951.</title>
        <authorList>
            <person name="Chandrababunaidu M.M."/>
            <person name="Sen D."/>
            <person name="Tripathy S."/>
        </authorList>
    </citation>
    <scope>NUCLEOTIDE SEQUENCE [LARGE SCALE GENOMIC DNA]</scope>
    <source>
        <strain evidence="2 3">BDU141951</strain>
    </source>
</reference>
<dbReference type="GO" id="GO:0016874">
    <property type="term" value="F:ligase activity"/>
    <property type="evidence" value="ECO:0007669"/>
    <property type="project" value="UniProtKB-KW"/>
</dbReference>
<dbReference type="PROSITE" id="PS51733">
    <property type="entry name" value="BPL_LPL_CATALYTIC"/>
    <property type="match status" value="1"/>
</dbReference>
<evidence type="ECO:0000259" key="1">
    <source>
        <dbReference type="PROSITE" id="PS51733"/>
    </source>
</evidence>
<keyword evidence="3" id="KW-1185">Reference proteome</keyword>
<dbReference type="Pfam" id="PF21948">
    <property type="entry name" value="LplA-B_cat"/>
    <property type="match status" value="1"/>
</dbReference>
<gene>
    <name evidence="2" type="ORF">QQ91_0006440</name>
</gene>
<dbReference type="RefSeq" id="WP_166281230.1">
    <property type="nucleotide sequence ID" value="NZ_JTHE03000041.1"/>
</dbReference>
<dbReference type="CDD" id="cd16443">
    <property type="entry name" value="LplA"/>
    <property type="match status" value="1"/>
</dbReference>
<comment type="caution">
    <text evidence="2">The sequence shown here is derived from an EMBL/GenBank/DDBJ whole genome shotgun (WGS) entry which is preliminary data.</text>
</comment>
<dbReference type="PANTHER" id="PTHR43679:SF2">
    <property type="entry name" value="OCTANOYL-[GCVH]:PROTEIN N-OCTANOYLTRANSFERASE"/>
    <property type="match status" value="1"/>
</dbReference>
<dbReference type="PANTHER" id="PTHR43679">
    <property type="entry name" value="OCTANOYLTRANSFERASE LIPM-RELATED"/>
    <property type="match status" value="1"/>
</dbReference>
<dbReference type="InterPro" id="IPR045864">
    <property type="entry name" value="aa-tRNA-synth_II/BPL/LPL"/>
</dbReference>